<organism evidence="2 3">
    <name type="scientific">Acidovorax facilis</name>
    <dbReference type="NCBI Taxonomy" id="12917"/>
    <lineage>
        <taxon>Bacteria</taxon>
        <taxon>Pseudomonadati</taxon>
        <taxon>Pseudomonadota</taxon>
        <taxon>Betaproteobacteria</taxon>
        <taxon>Burkholderiales</taxon>
        <taxon>Comamonadaceae</taxon>
        <taxon>Acidovorax</taxon>
    </lineage>
</organism>
<evidence type="ECO:0000313" key="3">
    <source>
        <dbReference type="Proteomes" id="UP001595693"/>
    </source>
</evidence>
<evidence type="ECO:0000259" key="1">
    <source>
        <dbReference type="Pfam" id="PF01569"/>
    </source>
</evidence>
<dbReference type="InterPro" id="IPR036938">
    <property type="entry name" value="PAP2/HPO_sf"/>
</dbReference>
<protein>
    <submittedName>
        <fullName evidence="2">Phosphatase PAP2 family protein</fullName>
    </submittedName>
</protein>
<dbReference type="CDD" id="cd03396">
    <property type="entry name" value="PAP2_like_6"/>
    <property type="match status" value="1"/>
</dbReference>
<dbReference type="EMBL" id="JBHSAJ010000025">
    <property type="protein sequence ID" value="MFC3934844.1"/>
    <property type="molecule type" value="Genomic_DNA"/>
</dbReference>
<dbReference type="RefSeq" id="WP_055401549.1">
    <property type="nucleotide sequence ID" value="NZ_JAMXAX010000145.1"/>
</dbReference>
<proteinExistence type="predicted"/>
<accession>A0ABV8D8N6</accession>
<dbReference type="SUPFAM" id="SSF48317">
    <property type="entry name" value="Acid phosphatase/Vanadium-dependent haloperoxidase"/>
    <property type="match status" value="1"/>
</dbReference>
<reference evidence="3" key="1">
    <citation type="journal article" date="2019" name="Int. J. Syst. Evol. Microbiol.">
        <title>The Global Catalogue of Microorganisms (GCM) 10K type strain sequencing project: providing services to taxonomists for standard genome sequencing and annotation.</title>
        <authorList>
            <consortium name="The Broad Institute Genomics Platform"/>
            <consortium name="The Broad Institute Genome Sequencing Center for Infectious Disease"/>
            <person name="Wu L."/>
            <person name="Ma J."/>
        </authorList>
    </citation>
    <scope>NUCLEOTIDE SEQUENCE [LARGE SCALE GENOMIC DNA]</scope>
    <source>
        <strain evidence="3">CCUG 2113</strain>
    </source>
</reference>
<evidence type="ECO:0000313" key="2">
    <source>
        <dbReference type="EMBL" id="MFC3934844.1"/>
    </source>
</evidence>
<sequence>MAAAPRSDRSLLFITGLVLAGLMLLDATSLDVALARAMGGAERFPLRDHWFLTQVLHTGGRRAAWVLSAGLALAVLWPVGPLRQLNWQSRVQLAVTTPLVSLSVSALKWLSLTSCPWDLKLFGGWLPYVPHWSAVADGGGGHCFPAGHASAGFAFIGGYFVFRNVAPRTARIWLQASLASGLLLGLAQQLRGAHFMSHTLWTALVAWCIAFAVDTAWQHWKRE</sequence>
<name>A0ABV8D8N6_9BURK</name>
<dbReference type="Pfam" id="PF01569">
    <property type="entry name" value="PAP2"/>
    <property type="match status" value="1"/>
</dbReference>
<comment type="caution">
    <text evidence="2">The sequence shown here is derived from an EMBL/GenBank/DDBJ whole genome shotgun (WGS) entry which is preliminary data.</text>
</comment>
<dbReference type="Proteomes" id="UP001595693">
    <property type="component" value="Unassembled WGS sequence"/>
</dbReference>
<dbReference type="InterPro" id="IPR000326">
    <property type="entry name" value="PAP2/HPO"/>
</dbReference>
<keyword evidence="3" id="KW-1185">Reference proteome</keyword>
<gene>
    <name evidence="2" type="ORF">ACFOW3_09410</name>
</gene>
<feature type="domain" description="Phosphatidic acid phosphatase type 2/haloperoxidase" evidence="1">
    <location>
        <begin position="92"/>
        <end position="213"/>
    </location>
</feature>